<name>A0A1D2MYQ7_ORCCI</name>
<accession>A0A1D2MYQ7</accession>
<keyword evidence="4" id="KW-1185">Reference proteome</keyword>
<sequence>MLFPSKTFSTIVGLILLVSCFSFISTQEETLSATEKAALEEFKLKILPKIPESSYVHKFAKDDLYLINWLRAGNWKVKSAMDLLMKHLEWRENESIDTIEKEDWANVIKEFPVFFDSVDKSGKPIIEVWFAEWQTRKAVLAGRLSTLSRMTTLAMESTSRKIWESRAEGKNVTQMIFLGELEGASVIQHMCPACLPVYLTMATNMENHYPYFVNKLYLMNMPASFDIILRLLKPILRASTRETITPYVNKDQWMKVLDETIDKNQRSVRFGGTIVRE</sequence>
<dbReference type="PROSITE" id="PS50191">
    <property type="entry name" value="CRAL_TRIO"/>
    <property type="match status" value="1"/>
</dbReference>
<reference evidence="3 4" key="1">
    <citation type="journal article" date="2016" name="Genome Biol. Evol.">
        <title>Gene Family Evolution Reflects Adaptation to Soil Environmental Stressors in the Genome of the Collembolan Orchesella cincta.</title>
        <authorList>
            <person name="Faddeeva-Vakhrusheva A."/>
            <person name="Derks M.F."/>
            <person name="Anvar S.Y."/>
            <person name="Agamennone V."/>
            <person name="Suring W."/>
            <person name="Smit S."/>
            <person name="van Straalen N.M."/>
            <person name="Roelofs D."/>
        </authorList>
    </citation>
    <scope>NUCLEOTIDE SEQUENCE [LARGE SCALE GENOMIC DNA]</scope>
    <source>
        <tissue evidence="3">Mixed pool</tissue>
    </source>
</reference>
<dbReference type="InterPro" id="IPR036865">
    <property type="entry name" value="CRAL-TRIO_dom_sf"/>
</dbReference>
<feature type="non-terminal residue" evidence="3">
    <location>
        <position position="277"/>
    </location>
</feature>
<evidence type="ECO:0000313" key="3">
    <source>
        <dbReference type="EMBL" id="ODM97785.1"/>
    </source>
</evidence>
<dbReference type="SUPFAM" id="SSF46938">
    <property type="entry name" value="CRAL/TRIO N-terminal domain"/>
    <property type="match status" value="1"/>
</dbReference>
<comment type="caution">
    <text evidence="3">The sequence shown here is derived from an EMBL/GenBank/DDBJ whole genome shotgun (WGS) entry which is preliminary data.</text>
</comment>
<dbReference type="SUPFAM" id="SSF52087">
    <property type="entry name" value="CRAL/TRIO domain"/>
    <property type="match status" value="1"/>
</dbReference>
<dbReference type="SMART" id="SM00516">
    <property type="entry name" value="SEC14"/>
    <property type="match status" value="1"/>
</dbReference>
<keyword evidence="1" id="KW-0732">Signal</keyword>
<feature type="chain" id="PRO_5008904743" evidence="1">
    <location>
        <begin position="27"/>
        <end position="277"/>
    </location>
</feature>
<feature type="domain" description="CRAL-TRIO" evidence="2">
    <location>
        <begin position="103"/>
        <end position="277"/>
    </location>
</feature>
<protein>
    <submittedName>
        <fullName evidence="3">SEC14-like protein 2</fullName>
    </submittedName>
</protein>
<feature type="signal peptide" evidence="1">
    <location>
        <begin position="1"/>
        <end position="26"/>
    </location>
</feature>
<dbReference type="Pfam" id="PF00650">
    <property type="entry name" value="CRAL_TRIO"/>
    <property type="match status" value="1"/>
</dbReference>
<dbReference type="InterPro" id="IPR036273">
    <property type="entry name" value="CRAL/TRIO_N_dom_sf"/>
</dbReference>
<dbReference type="GO" id="GO:0005737">
    <property type="term" value="C:cytoplasm"/>
    <property type="evidence" value="ECO:0007669"/>
    <property type="project" value="TreeGrafter"/>
</dbReference>
<dbReference type="PROSITE" id="PS51257">
    <property type="entry name" value="PROKAR_LIPOPROTEIN"/>
    <property type="match status" value="1"/>
</dbReference>
<dbReference type="OrthoDB" id="6431318at2759"/>
<dbReference type="AlphaFoldDB" id="A0A1D2MYQ7"/>
<evidence type="ECO:0000259" key="2">
    <source>
        <dbReference type="PROSITE" id="PS50191"/>
    </source>
</evidence>
<evidence type="ECO:0000313" key="4">
    <source>
        <dbReference type="Proteomes" id="UP000094527"/>
    </source>
</evidence>
<dbReference type="PANTHER" id="PTHR23324">
    <property type="entry name" value="SEC14 RELATED PROTEIN"/>
    <property type="match status" value="1"/>
</dbReference>
<gene>
    <name evidence="3" type="ORF">Ocin01_08890</name>
</gene>
<dbReference type="EMBL" id="LJIJ01000410">
    <property type="protein sequence ID" value="ODM97785.1"/>
    <property type="molecule type" value="Genomic_DNA"/>
</dbReference>
<dbReference type="CDD" id="cd00170">
    <property type="entry name" value="SEC14"/>
    <property type="match status" value="1"/>
</dbReference>
<dbReference type="Proteomes" id="UP000094527">
    <property type="component" value="Unassembled WGS sequence"/>
</dbReference>
<dbReference type="InterPro" id="IPR051064">
    <property type="entry name" value="SEC14/CRAL-TRIO_domain"/>
</dbReference>
<organism evidence="3 4">
    <name type="scientific">Orchesella cincta</name>
    <name type="common">Springtail</name>
    <name type="synonym">Podura cincta</name>
    <dbReference type="NCBI Taxonomy" id="48709"/>
    <lineage>
        <taxon>Eukaryota</taxon>
        <taxon>Metazoa</taxon>
        <taxon>Ecdysozoa</taxon>
        <taxon>Arthropoda</taxon>
        <taxon>Hexapoda</taxon>
        <taxon>Collembola</taxon>
        <taxon>Entomobryomorpha</taxon>
        <taxon>Entomobryoidea</taxon>
        <taxon>Orchesellidae</taxon>
        <taxon>Orchesellinae</taxon>
        <taxon>Orchesella</taxon>
    </lineage>
</organism>
<dbReference type="Gene3D" id="3.40.525.10">
    <property type="entry name" value="CRAL-TRIO lipid binding domain"/>
    <property type="match status" value="1"/>
</dbReference>
<dbReference type="InterPro" id="IPR001251">
    <property type="entry name" value="CRAL-TRIO_dom"/>
</dbReference>
<evidence type="ECO:0000256" key="1">
    <source>
        <dbReference type="SAM" id="SignalP"/>
    </source>
</evidence>
<proteinExistence type="predicted"/>
<dbReference type="PANTHER" id="PTHR23324:SF83">
    <property type="entry name" value="SEC14-LIKE PROTEIN 2"/>
    <property type="match status" value="1"/>
</dbReference>